<evidence type="ECO:0008006" key="3">
    <source>
        <dbReference type="Google" id="ProtNLM"/>
    </source>
</evidence>
<dbReference type="STRING" id="218851.A0A2G5DUY7"/>
<dbReference type="PANTHER" id="PTHR38353">
    <property type="entry name" value="TROPOMYOSIN"/>
    <property type="match status" value="1"/>
</dbReference>
<dbReference type="PANTHER" id="PTHR38353:SF2">
    <property type="entry name" value="TROPOMYOSIN"/>
    <property type="match status" value="1"/>
</dbReference>
<dbReference type="EMBL" id="KZ305031">
    <property type="protein sequence ID" value="PIA47077.1"/>
    <property type="molecule type" value="Genomic_DNA"/>
</dbReference>
<name>A0A2G5DUY7_AQUCA</name>
<proteinExistence type="predicted"/>
<organism evidence="1 2">
    <name type="scientific">Aquilegia coerulea</name>
    <name type="common">Rocky mountain columbine</name>
    <dbReference type="NCBI Taxonomy" id="218851"/>
    <lineage>
        <taxon>Eukaryota</taxon>
        <taxon>Viridiplantae</taxon>
        <taxon>Streptophyta</taxon>
        <taxon>Embryophyta</taxon>
        <taxon>Tracheophyta</taxon>
        <taxon>Spermatophyta</taxon>
        <taxon>Magnoliopsida</taxon>
        <taxon>Ranunculales</taxon>
        <taxon>Ranunculaceae</taxon>
        <taxon>Thalictroideae</taxon>
        <taxon>Aquilegia</taxon>
    </lineage>
</organism>
<dbReference type="Proteomes" id="UP000230069">
    <property type="component" value="Unassembled WGS sequence"/>
</dbReference>
<gene>
    <name evidence="1" type="ORF">AQUCO_01400048v1</name>
</gene>
<evidence type="ECO:0000313" key="2">
    <source>
        <dbReference type="Proteomes" id="UP000230069"/>
    </source>
</evidence>
<protein>
    <recommendedName>
        <fullName evidence="3">E3 ubiquitin protein ligase</fullName>
    </recommendedName>
</protein>
<sequence length="149" mass="17214">MKDETEMTLNTKNQICSQILDKHKKMASLEAESSTLSQTLELIQQEQLSSSSKIKENRNFYSKTKEDLHAKLQAQQDWINSHIVKKEPEQRAMTMNTLEEEHKALLSDEAGEMEYLQTLQRQFKQLKGISRVIKCACGEQYKVEMVTCG</sequence>
<dbReference type="AlphaFoldDB" id="A0A2G5DUY7"/>
<dbReference type="InParanoid" id="A0A2G5DUY7"/>
<dbReference type="OrthoDB" id="1933536at2759"/>
<reference evidence="1 2" key="1">
    <citation type="submission" date="2017-09" db="EMBL/GenBank/DDBJ databases">
        <title>WGS assembly of Aquilegia coerulea Goldsmith.</title>
        <authorList>
            <person name="Hodges S."/>
            <person name="Kramer E."/>
            <person name="Nordborg M."/>
            <person name="Tomkins J."/>
            <person name="Borevitz J."/>
            <person name="Derieg N."/>
            <person name="Yan J."/>
            <person name="Mihaltcheva S."/>
            <person name="Hayes R.D."/>
            <person name="Rokhsar D."/>
        </authorList>
    </citation>
    <scope>NUCLEOTIDE SEQUENCE [LARGE SCALE GENOMIC DNA]</scope>
    <source>
        <strain evidence="2">cv. Goldsmith</strain>
    </source>
</reference>
<evidence type="ECO:0000313" key="1">
    <source>
        <dbReference type="EMBL" id="PIA47077.1"/>
    </source>
</evidence>
<accession>A0A2G5DUY7</accession>
<keyword evidence="2" id="KW-1185">Reference proteome</keyword>